<organism evidence="11 12">
    <name type="scientific">Streptomyces tsukubensis (strain DSM 42081 / NBRC 108919 / NRRL 18488 / 9993)</name>
    <dbReference type="NCBI Taxonomy" id="1114943"/>
    <lineage>
        <taxon>Bacteria</taxon>
        <taxon>Bacillati</taxon>
        <taxon>Actinomycetota</taxon>
        <taxon>Actinomycetes</taxon>
        <taxon>Kitasatosporales</taxon>
        <taxon>Streptomycetaceae</taxon>
        <taxon>Streptomyces</taxon>
    </lineage>
</organism>
<keyword evidence="6 9" id="KW-0472">Membrane</keyword>
<evidence type="ECO:0000256" key="6">
    <source>
        <dbReference type="ARBA" id="ARBA00023136"/>
    </source>
</evidence>
<feature type="region of interest" description="Disordered" evidence="8">
    <location>
        <begin position="551"/>
        <end position="589"/>
    </location>
</feature>
<dbReference type="AlphaFoldDB" id="A0A7G3UJL3"/>
<proteinExistence type="predicted"/>
<feature type="transmembrane region" description="Helical" evidence="9">
    <location>
        <begin position="404"/>
        <end position="430"/>
    </location>
</feature>
<protein>
    <submittedName>
        <fullName evidence="11">MFS transporter</fullName>
    </submittedName>
</protein>
<evidence type="ECO:0000259" key="10">
    <source>
        <dbReference type="PROSITE" id="PS50850"/>
    </source>
</evidence>
<evidence type="ECO:0000313" key="12">
    <source>
        <dbReference type="Proteomes" id="UP000005940"/>
    </source>
</evidence>
<keyword evidence="3" id="KW-1003">Cell membrane</keyword>
<evidence type="ECO:0000313" key="11">
    <source>
        <dbReference type="EMBL" id="QKM69771.1"/>
    </source>
</evidence>
<feature type="transmembrane region" description="Helical" evidence="9">
    <location>
        <begin position="103"/>
        <end position="119"/>
    </location>
</feature>
<evidence type="ECO:0000256" key="8">
    <source>
        <dbReference type="SAM" id="MobiDB-lite"/>
    </source>
</evidence>
<evidence type="ECO:0000256" key="4">
    <source>
        <dbReference type="ARBA" id="ARBA00022692"/>
    </source>
</evidence>
<dbReference type="Proteomes" id="UP000005940">
    <property type="component" value="Chromosome"/>
</dbReference>
<dbReference type="InterPro" id="IPR011701">
    <property type="entry name" value="MFS"/>
</dbReference>
<feature type="transmembrane region" description="Helical" evidence="9">
    <location>
        <begin position="277"/>
        <end position="294"/>
    </location>
</feature>
<dbReference type="Gene3D" id="1.20.1720.10">
    <property type="entry name" value="Multidrug resistance protein D"/>
    <property type="match status" value="1"/>
</dbReference>
<feature type="transmembrane region" description="Helical" evidence="9">
    <location>
        <begin position="379"/>
        <end position="398"/>
    </location>
</feature>
<dbReference type="PANTHER" id="PTHR42718:SF42">
    <property type="entry name" value="EXPORT PROTEIN"/>
    <property type="match status" value="1"/>
</dbReference>
<keyword evidence="12" id="KW-1185">Reference proteome</keyword>
<keyword evidence="4 9" id="KW-0812">Transmembrane</keyword>
<dbReference type="GO" id="GO:0022857">
    <property type="term" value="F:transmembrane transporter activity"/>
    <property type="evidence" value="ECO:0007669"/>
    <property type="project" value="InterPro"/>
</dbReference>
<evidence type="ECO:0000256" key="5">
    <source>
        <dbReference type="ARBA" id="ARBA00022989"/>
    </source>
</evidence>
<feature type="compositionally biased region" description="Gly residues" evidence="8">
    <location>
        <begin position="569"/>
        <end position="579"/>
    </location>
</feature>
<feature type="transmembrane region" description="Helical" evidence="9">
    <location>
        <begin position="59"/>
        <end position="83"/>
    </location>
</feature>
<dbReference type="PANTHER" id="PTHR42718">
    <property type="entry name" value="MAJOR FACILITATOR SUPERFAMILY MULTIDRUG TRANSPORTER MFSC"/>
    <property type="match status" value="1"/>
</dbReference>
<dbReference type="InterPro" id="IPR004638">
    <property type="entry name" value="EmrB-like"/>
</dbReference>
<feature type="domain" description="Major facilitator superfamily (MFS) profile" evidence="10">
    <location>
        <begin position="61"/>
        <end position="549"/>
    </location>
</feature>
<dbReference type="InterPro" id="IPR020846">
    <property type="entry name" value="MFS_dom"/>
</dbReference>
<dbReference type="NCBIfam" id="TIGR00711">
    <property type="entry name" value="efflux_EmrB"/>
    <property type="match status" value="1"/>
</dbReference>
<dbReference type="InterPro" id="IPR036259">
    <property type="entry name" value="MFS_trans_sf"/>
</dbReference>
<feature type="transmembrane region" description="Helical" evidence="9">
    <location>
        <begin position="314"/>
        <end position="335"/>
    </location>
</feature>
<dbReference type="CDD" id="cd17321">
    <property type="entry name" value="MFS_MMR_MDR_like"/>
    <property type="match status" value="1"/>
</dbReference>
<dbReference type="SUPFAM" id="SSF103473">
    <property type="entry name" value="MFS general substrate transporter"/>
    <property type="match status" value="1"/>
</dbReference>
<sequence>MGGVPGWGGVAGRPSVRAVRAVPRPLFRSLLRSTPMASSGTTAPNEPPTVGDGLARRRLLALAAPVFGLLVVGLDATILTVALPTLATELEATTTELQWFTDGYTLPFAGLLLPLGVLGDRIGRRLVLVGGLLLFGIGSAMVMGVDSPEGLILARVVMGAGAAAITPLALSIVPLMFPPEERSKAMAVATAGFALGLPLGPLAGGWLLSNFWWGTIFLINIPVVVVAVVGILLFVPESRDPHAPRLDLIGAALSLAGVSAFVYGVIEVPNRGWSDPVVLVTAVGGIVLLAALLVRLRRAPHPLVDLGFFRNARFTWSSVAISAVMFILFGVLFAVPQFLQQVQGKDAMATGLHLLPMIGTLIVAAAAGGRLAGRFGTKAIVATGMVLWVAGLLLLATVDADTDFAVTGTALAVMGAALGLTMPTALEAILGSLPDHQVGAGSALANSMRQIGASVGVAVLGSALNSTYRREMSEDLPPALPEAARTVAGDHVAGALQIAEKLPVEQQGAAVAAAARGAFAAGMSTVALICAGLAAVTAVLVVALLPARAVRDPEPEDGERGPEDAGKARPGGGEPGPGAGMPEPAGLGT</sequence>
<feature type="compositionally biased region" description="Low complexity" evidence="8">
    <location>
        <begin position="580"/>
        <end position="589"/>
    </location>
</feature>
<feature type="transmembrane region" description="Helical" evidence="9">
    <location>
        <begin position="347"/>
        <end position="367"/>
    </location>
</feature>
<evidence type="ECO:0000256" key="3">
    <source>
        <dbReference type="ARBA" id="ARBA00022475"/>
    </source>
</evidence>
<feature type="compositionally biased region" description="Basic and acidic residues" evidence="8">
    <location>
        <begin position="551"/>
        <end position="567"/>
    </location>
</feature>
<dbReference type="Gene3D" id="1.20.1250.20">
    <property type="entry name" value="MFS general substrate transporter like domains"/>
    <property type="match status" value="1"/>
</dbReference>
<keyword evidence="5 9" id="KW-1133">Transmembrane helix</keyword>
<dbReference type="PROSITE" id="PS50850">
    <property type="entry name" value="MFS"/>
    <property type="match status" value="1"/>
</dbReference>
<name>A0A7G3UJL3_STRT9</name>
<reference evidence="11 12" key="1">
    <citation type="journal article" date="2012" name="J. Bacteriol.">
        <title>Draft genome of Streptomyces tsukubaensis NRRL 18488, the producer of the clinically important immunosuppressant tacrolimus (FK506).</title>
        <authorList>
            <person name="Barreiro C."/>
            <person name="Prieto C."/>
            <person name="Sola-Landa A."/>
            <person name="Solera E."/>
            <person name="Martinez-Castro M."/>
            <person name="Perez-Redondo R."/>
            <person name="Garcia-Estrada C."/>
            <person name="Aparicio J.F."/>
            <person name="Fernandez-Martinez L.T."/>
            <person name="Santos-Aberturas J."/>
            <person name="Salehi-Najafabadi Z."/>
            <person name="Rodriguez-Garcia A."/>
            <person name="Tauch A."/>
            <person name="Martin J.F."/>
        </authorList>
    </citation>
    <scope>NUCLEOTIDE SEQUENCE [LARGE SCALE GENOMIC DNA]</scope>
    <source>
        <strain evidence="12">DSM 42081 / NBRC 108919 / NRRL 18488 / 9993</strain>
    </source>
</reference>
<evidence type="ECO:0000256" key="2">
    <source>
        <dbReference type="ARBA" id="ARBA00022448"/>
    </source>
</evidence>
<feature type="transmembrane region" description="Helical" evidence="9">
    <location>
        <begin position="126"/>
        <end position="145"/>
    </location>
</feature>
<feature type="transmembrane region" description="Helical" evidence="9">
    <location>
        <begin position="185"/>
        <end position="206"/>
    </location>
</feature>
<comment type="subcellular location">
    <subcellularLocation>
        <location evidence="1">Cell membrane</location>
        <topology evidence="1">Multi-pass membrane protein</topology>
    </subcellularLocation>
</comment>
<gene>
    <name evidence="11" type="ORF">STSU_024075</name>
</gene>
<feature type="transmembrane region" description="Helical" evidence="9">
    <location>
        <begin position="246"/>
        <end position="265"/>
    </location>
</feature>
<keyword evidence="2" id="KW-0813">Transport</keyword>
<feature type="transmembrane region" description="Helical" evidence="9">
    <location>
        <begin position="526"/>
        <end position="545"/>
    </location>
</feature>
<accession>A0A7G3UJL3</accession>
<feature type="transmembrane region" description="Helical" evidence="9">
    <location>
        <begin position="212"/>
        <end position="234"/>
    </location>
</feature>
<feature type="transmembrane region" description="Helical" evidence="9">
    <location>
        <begin position="151"/>
        <end position="173"/>
    </location>
</feature>
<dbReference type="EMBL" id="CP029159">
    <property type="protein sequence ID" value="QKM69771.1"/>
    <property type="molecule type" value="Genomic_DNA"/>
</dbReference>
<dbReference type="GO" id="GO:0046677">
    <property type="term" value="P:response to antibiotic"/>
    <property type="evidence" value="ECO:0007669"/>
    <property type="project" value="UniProtKB-KW"/>
</dbReference>
<evidence type="ECO:0000256" key="7">
    <source>
        <dbReference type="ARBA" id="ARBA00023251"/>
    </source>
</evidence>
<keyword evidence="7" id="KW-0046">Antibiotic resistance</keyword>
<evidence type="ECO:0000256" key="1">
    <source>
        <dbReference type="ARBA" id="ARBA00004651"/>
    </source>
</evidence>
<evidence type="ECO:0000256" key="9">
    <source>
        <dbReference type="SAM" id="Phobius"/>
    </source>
</evidence>
<dbReference type="GO" id="GO:0005886">
    <property type="term" value="C:plasma membrane"/>
    <property type="evidence" value="ECO:0007669"/>
    <property type="project" value="UniProtKB-SubCell"/>
</dbReference>
<dbReference type="Pfam" id="PF07690">
    <property type="entry name" value="MFS_1"/>
    <property type="match status" value="1"/>
</dbReference>